<dbReference type="EMBL" id="BQNB010019442">
    <property type="protein sequence ID" value="GJT85360.1"/>
    <property type="molecule type" value="Genomic_DNA"/>
</dbReference>
<dbReference type="Proteomes" id="UP001151760">
    <property type="component" value="Unassembled WGS sequence"/>
</dbReference>
<comment type="caution">
    <text evidence="2">The sequence shown here is derived from an EMBL/GenBank/DDBJ whole genome shotgun (WGS) entry which is preliminary data.</text>
</comment>
<sequence>MRHSKISNDNHQLFNNHNHDLKNHNHQQKKTVGANEWRKGPRWIWKRPTRRKSRPVSVHVGHVKKKFCYVSVGSKILRTATPKPTKTRIRFRDMQDFNNSTFQGTLTKNMLTGKWTRVNGDCQKFNAIYKHFERKSRENEADHIETGKINFASQSKGRKFC</sequence>
<protein>
    <submittedName>
        <fullName evidence="2">Uncharacterized protein</fullName>
    </submittedName>
</protein>
<gene>
    <name evidence="2" type="ORF">Tco_1067077</name>
</gene>
<reference evidence="2" key="2">
    <citation type="submission" date="2022-01" db="EMBL/GenBank/DDBJ databases">
        <authorList>
            <person name="Yamashiro T."/>
            <person name="Shiraishi A."/>
            <person name="Satake H."/>
            <person name="Nakayama K."/>
        </authorList>
    </citation>
    <scope>NUCLEOTIDE SEQUENCE</scope>
</reference>
<reference evidence="2" key="1">
    <citation type="journal article" date="2022" name="Int. J. Mol. Sci.">
        <title>Draft Genome of Tanacetum Coccineum: Genomic Comparison of Closely Related Tanacetum-Family Plants.</title>
        <authorList>
            <person name="Yamashiro T."/>
            <person name="Shiraishi A."/>
            <person name="Nakayama K."/>
            <person name="Satake H."/>
        </authorList>
    </citation>
    <scope>NUCLEOTIDE SEQUENCE</scope>
</reference>
<organism evidence="2 3">
    <name type="scientific">Tanacetum coccineum</name>
    <dbReference type="NCBI Taxonomy" id="301880"/>
    <lineage>
        <taxon>Eukaryota</taxon>
        <taxon>Viridiplantae</taxon>
        <taxon>Streptophyta</taxon>
        <taxon>Embryophyta</taxon>
        <taxon>Tracheophyta</taxon>
        <taxon>Spermatophyta</taxon>
        <taxon>Magnoliopsida</taxon>
        <taxon>eudicotyledons</taxon>
        <taxon>Gunneridae</taxon>
        <taxon>Pentapetalae</taxon>
        <taxon>asterids</taxon>
        <taxon>campanulids</taxon>
        <taxon>Asterales</taxon>
        <taxon>Asteraceae</taxon>
        <taxon>Asteroideae</taxon>
        <taxon>Anthemideae</taxon>
        <taxon>Anthemidinae</taxon>
        <taxon>Tanacetum</taxon>
    </lineage>
</organism>
<feature type="region of interest" description="Disordered" evidence="1">
    <location>
        <begin position="1"/>
        <end position="35"/>
    </location>
</feature>
<proteinExistence type="predicted"/>
<evidence type="ECO:0000313" key="3">
    <source>
        <dbReference type="Proteomes" id="UP001151760"/>
    </source>
</evidence>
<keyword evidence="3" id="KW-1185">Reference proteome</keyword>
<evidence type="ECO:0000256" key="1">
    <source>
        <dbReference type="SAM" id="MobiDB-lite"/>
    </source>
</evidence>
<name>A0ABQ5HCH3_9ASTR</name>
<accession>A0ABQ5HCH3</accession>
<evidence type="ECO:0000313" key="2">
    <source>
        <dbReference type="EMBL" id="GJT85360.1"/>
    </source>
</evidence>